<feature type="binding site" evidence="1">
    <location>
        <position position="139"/>
    </location>
    <ligand>
        <name>ATP</name>
        <dbReference type="ChEBI" id="CHEBI:30616"/>
    </ligand>
</feature>
<comment type="miscellaneous">
    <text evidence="1">Reaction mechanism of ThiL seems to utilize a direct, inline transfer of the gamma-phosphate of ATP to TMP rather than a phosphorylated enzyme intermediate.</text>
</comment>
<feature type="binding site" evidence="1">
    <location>
        <position position="207"/>
    </location>
    <ligand>
        <name>ATP</name>
        <dbReference type="ChEBI" id="CHEBI:30616"/>
    </ligand>
</feature>
<dbReference type="EMBL" id="DRZM01000241">
    <property type="protein sequence ID" value="HHP05844.1"/>
    <property type="molecule type" value="Genomic_DNA"/>
</dbReference>
<accession>A0A7J3X9M3</accession>
<dbReference type="GO" id="GO:0009030">
    <property type="term" value="F:thiamine-phosphate kinase activity"/>
    <property type="evidence" value="ECO:0007669"/>
    <property type="project" value="UniProtKB-UniRule"/>
</dbReference>
<keyword evidence="1" id="KW-0479">Metal-binding</keyword>
<evidence type="ECO:0000256" key="1">
    <source>
        <dbReference type="HAMAP-Rule" id="MF_02128"/>
    </source>
</evidence>
<dbReference type="GO" id="GO:0005524">
    <property type="term" value="F:ATP binding"/>
    <property type="evidence" value="ECO:0007669"/>
    <property type="project" value="UniProtKB-UniRule"/>
</dbReference>
<dbReference type="InterPro" id="IPR036921">
    <property type="entry name" value="PurM-like_N_sf"/>
</dbReference>
<feature type="binding site" evidence="1">
    <location>
        <position position="293"/>
    </location>
    <ligand>
        <name>substrate</name>
    </ligand>
</feature>
<feature type="binding site" evidence="1">
    <location>
        <position position="65"/>
    </location>
    <ligand>
        <name>Mg(2+)</name>
        <dbReference type="ChEBI" id="CHEBI:18420"/>
        <label>3</label>
    </ligand>
</feature>
<feature type="binding site" evidence="1">
    <location>
        <position position="65"/>
    </location>
    <ligand>
        <name>Mg(2+)</name>
        <dbReference type="ChEBI" id="CHEBI:18420"/>
        <label>2</label>
    </ligand>
</feature>
<comment type="caution">
    <text evidence="3">The sequence shown here is derived from an EMBL/GenBank/DDBJ whole genome shotgun (WGS) entry which is preliminary data.</text>
</comment>
<feature type="binding site" evidence="1">
    <location>
        <position position="113"/>
    </location>
    <ligand>
        <name>Mg(2+)</name>
        <dbReference type="ChEBI" id="CHEBI:18420"/>
        <label>1</label>
    </ligand>
</feature>
<dbReference type="GO" id="GO:0009228">
    <property type="term" value="P:thiamine biosynthetic process"/>
    <property type="evidence" value="ECO:0007669"/>
    <property type="project" value="UniProtKB-KW"/>
</dbReference>
<dbReference type="PANTHER" id="PTHR30270">
    <property type="entry name" value="THIAMINE-MONOPHOSPHATE KINASE"/>
    <property type="match status" value="1"/>
</dbReference>
<proteinExistence type="inferred from homology"/>
<dbReference type="InterPro" id="IPR016188">
    <property type="entry name" value="PurM-like_N"/>
</dbReference>
<comment type="pathway">
    <text evidence="1">Cofactor biosynthesis; thiamine diphosphate biosynthesis; thiamine diphosphate from thiamine phosphate: step 1/1.</text>
</comment>
<dbReference type="InterPro" id="IPR036676">
    <property type="entry name" value="PurM-like_C_sf"/>
</dbReference>
<dbReference type="PANTHER" id="PTHR30270:SF0">
    <property type="entry name" value="THIAMINE-MONOPHOSPHATE KINASE"/>
    <property type="match status" value="1"/>
</dbReference>
<keyword evidence="1" id="KW-0547">Nucleotide-binding</keyword>
<dbReference type="Gene3D" id="3.90.650.10">
    <property type="entry name" value="PurM-like C-terminal domain"/>
    <property type="match status" value="1"/>
</dbReference>
<feature type="binding site" evidence="1">
    <location>
        <position position="37"/>
    </location>
    <ligand>
        <name>Mg(2+)</name>
        <dbReference type="ChEBI" id="CHEBI:18420"/>
        <label>2</label>
    </ligand>
</feature>
<feature type="binding site" evidence="1">
    <location>
        <position position="44"/>
    </location>
    <ligand>
        <name>substrate</name>
    </ligand>
</feature>
<dbReference type="SUPFAM" id="SSF55326">
    <property type="entry name" value="PurM N-terminal domain-like"/>
    <property type="match status" value="1"/>
</dbReference>
<dbReference type="CDD" id="cd02194">
    <property type="entry name" value="ThiL"/>
    <property type="match status" value="1"/>
</dbReference>
<gene>
    <name evidence="1" type="primary">thiL</name>
    <name evidence="3" type="ORF">ENM88_08915</name>
</gene>
<comment type="caution">
    <text evidence="1">Lacks conserved residue(s) required for the propagation of feature annotation.</text>
</comment>
<sequence length="311" mass="33647">MLREDALLDGITRLFGIEFDDASLVQLGALELLLKVDSFDWDLHMLPLLTFRRVGIKSVVAPVSDVLVKGGAPVAALLSLRVPGSFNEEQLLQLLAGVREAGAKYGLRIVGGDTDVTEGGPLRLDVFVAALLVGRYLRRKDAKPGEILAVTGRVGLSAAVQAFSLNPGEVGCQLADRDLEEYAWGNLPDPGAWLAVKEAVGAALDNSDGLALSLHYLSESSGVRLELEEVPLHPLALECFGEKEALERALYHSGEEYNFVFTLPEEHEELLKLVNATPVGRVRQGKGVYLQGYGEVRKFGWVGGVGYAERL</sequence>
<comment type="function">
    <text evidence="1">Catalyzes the ATP-dependent phosphorylation of thiamine-monophosphate (TMP) to form thiamine-pyrophosphate (TPP), the active form of vitamin B1.</text>
</comment>
<feature type="binding site" evidence="1">
    <location>
        <begin position="112"/>
        <end position="113"/>
    </location>
    <ligand>
        <name>ATP</name>
        <dbReference type="ChEBI" id="CHEBI:30616"/>
    </ligand>
</feature>
<dbReference type="EC" id="2.7.4.16" evidence="1"/>
<comment type="catalytic activity">
    <reaction evidence="1">
        <text>thiamine phosphate + ATP = thiamine diphosphate + ADP</text>
        <dbReference type="Rhea" id="RHEA:15913"/>
        <dbReference type="ChEBI" id="CHEBI:30616"/>
        <dbReference type="ChEBI" id="CHEBI:37575"/>
        <dbReference type="ChEBI" id="CHEBI:58937"/>
        <dbReference type="ChEBI" id="CHEBI:456216"/>
        <dbReference type="EC" id="2.7.4.16"/>
    </reaction>
</comment>
<dbReference type="Gene3D" id="3.30.1330.10">
    <property type="entry name" value="PurM-like, N-terminal domain"/>
    <property type="match status" value="1"/>
</dbReference>
<evidence type="ECO:0000259" key="2">
    <source>
        <dbReference type="Pfam" id="PF00586"/>
    </source>
</evidence>
<feature type="binding site" evidence="1">
    <location>
        <position position="21"/>
    </location>
    <ligand>
        <name>Mg(2+)</name>
        <dbReference type="ChEBI" id="CHEBI:18420"/>
        <label>4</label>
    </ligand>
</feature>
<keyword evidence="1" id="KW-0808">Transferase</keyword>
<keyword evidence="1 3" id="KW-0418">Kinase</keyword>
<feature type="binding site" evidence="1">
    <location>
        <position position="208"/>
    </location>
    <ligand>
        <name>Mg(2+)</name>
        <dbReference type="ChEBI" id="CHEBI:18420"/>
        <label>5</label>
    </ligand>
</feature>
<feature type="binding site" evidence="1">
    <location>
        <position position="255"/>
    </location>
    <ligand>
        <name>substrate</name>
    </ligand>
</feature>
<dbReference type="HAMAP" id="MF_02128">
    <property type="entry name" value="TMP_kinase"/>
    <property type="match status" value="1"/>
</dbReference>
<keyword evidence="1" id="KW-0460">Magnesium</keyword>
<reference evidence="3" key="1">
    <citation type="journal article" date="2020" name="mSystems">
        <title>Genome- and Community-Level Interaction Insights into Carbon Utilization and Element Cycling Functions of Hydrothermarchaeota in Hydrothermal Sediment.</title>
        <authorList>
            <person name="Zhou Z."/>
            <person name="Liu Y."/>
            <person name="Xu W."/>
            <person name="Pan J."/>
            <person name="Luo Z.H."/>
            <person name="Li M."/>
        </authorList>
    </citation>
    <scope>NUCLEOTIDE SEQUENCE [LARGE SCALE GENOMIC DNA]</scope>
    <source>
        <strain evidence="3">SpSt-1125</strain>
    </source>
</reference>
<keyword evidence="1" id="KW-0067">ATP-binding</keyword>
<feature type="binding site" evidence="1">
    <location>
        <position position="21"/>
    </location>
    <ligand>
        <name>Mg(2+)</name>
        <dbReference type="ChEBI" id="CHEBI:18420"/>
        <label>3</label>
    </ligand>
</feature>
<dbReference type="UniPathway" id="UPA00060">
    <property type="reaction ID" value="UER00142"/>
</dbReference>
<keyword evidence="1" id="KW-0784">Thiamine biosynthesis</keyword>
<dbReference type="InterPro" id="IPR006283">
    <property type="entry name" value="ThiL-like"/>
</dbReference>
<dbReference type="SUPFAM" id="SSF56042">
    <property type="entry name" value="PurM C-terminal domain-like"/>
    <property type="match status" value="1"/>
</dbReference>
<feature type="binding site" evidence="1">
    <location>
        <position position="37"/>
    </location>
    <ligand>
        <name>Mg(2+)</name>
        <dbReference type="ChEBI" id="CHEBI:18420"/>
        <label>1</label>
    </ligand>
</feature>
<protein>
    <recommendedName>
        <fullName evidence="1">Thiamine-monophosphate kinase</fullName>
        <shortName evidence="1">TMP kinase</shortName>
        <shortName evidence="1">Thiamine-phosphate kinase</shortName>
        <ecNumber evidence="1">2.7.4.16</ecNumber>
    </recommendedName>
</protein>
<feature type="binding site" evidence="1">
    <location>
        <position position="65"/>
    </location>
    <ligand>
        <name>Mg(2+)</name>
        <dbReference type="ChEBI" id="CHEBI:18420"/>
        <label>4</label>
    </ligand>
</feature>
<dbReference type="GO" id="GO:0009229">
    <property type="term" value="P:thiamine diphosphate biosynthetic process"/>
    <property type="evidence" value="ECO:0007669"/>
    <property type="project" value="UniProtKB-UniRule"/>
</dbReference>
<dbReference type="AlphaFoldDB" id="A0A7J3X9M3"/>
<dbReference type="GO" id="GO:0000287">
    <property type="term" value="F:magnesium ion binding"/>
    <property type="evidence" value="ECO:0007669"/>
    <property type="project" value="UniProtKB-UniRule"/>
</dbReference>
<feature type="binding site" evidence="1">
    <location>
        <position position="205"/>
    </location>
    <ligand>
        <name>Mg(2+)</name>
        <dbReference type="ChEBI" id="CHEBI:18420"/>
        <label>3</label>
    </ligand>
</feature>
<evidence type="ECO:0000313" key="3">
    <source>
        <dbReference type="EMBL" id="HHP05844.1"/>
    </source>
</evidence>
<feature type="domain" description="PurM-like N-terminal" evidence="2">
    <location>
        <begin position="20"/>
        <end position="129"/>
    </location>
</feature>
<dbReference type="Pfam" id="PF00586">
    <property type="entry name" value="AIRS"/>
    <property type="match status" value="1"/>
</dbReference>
<name>A0A7J3X9M3_THEPE</name>
<organism evidence="3">
    <name type="scientific">Thermofilum pendens</name>
    <dbReference type="NCBI Taxonomy" id="2269"/>
    <lineage>
        <taxon>Archaea</taxon>
        <taxon>Thermoproteota</taxon>
        <taxon>Thermoprotei</taxon>
        <taxon>Thermofilales</taxon>
        <taxon>Thermofilaceae</taxon>
        <taxon>Thermofilum</taxon>
    </lineage>
</organism>
<comment type="similarity">
    <text evidence="1">Belongs to the thiamine-monophosphate kinase family.</text>
</comment>